<evidence type="ECO:0000256" key="4">
    <source>
        <dbReference type="ARBA" id="ARBA00022461"/>
    </source>
</evidence>
<evidence type="ECO:0000256" key="12">
    <source>
        <dbReference type="RuleBase" id="RU000679"/>
    </source>
</evidence>
<evidence type="ECO:0000256" key="7">
    <source>
        <dbReference type="ARBA" id="ARBA00023053"/>
    </source>
</evidence>
<dbReference type="Gene3D" id="2.60.470.10">
    <property type="entry name" value="Acid-sensing ion channels like domains"/>
    <property type="match status" value="1"/>
</dbReference>
<evidence type="ECO:0000256" key="5">
    <source>
        <dbReference type="ARBA" id="ARBA00022692"/>
    </source>
</evidence>
<dbReference type="GO" id="GO:0005886">
    <property type="term" value="C:plasma membrane"/>
    <property type="evidence" value="ECO:0007669"/>
    <property type="project" value="TreeGrafter"/>
</dbReference>
<dbReference type="GO" id="GO:0015280">
    <property type="term" value="F:ligand-gated sodium channel activity"/>
    <property type="evidence" value="ECO:0007669"/>
    <property type="project" value="TreeGrafter"/>
</dbReference>
<name>A0A8X7BYF5_9ARAC</name>
<sequence length="167" mass="19574">MHFLYPIIFTLTVEQAKNLEFPAVSVCNFNRLGFSQQAKTALLLPERRNFFHCNEANDPERNETKQNMRLFLMEYYDMDEETCFLMGQNLSIFIEKCLFRCGLCHQNHSKYFQNSRYGNCITFNKGNKEMKILTVSDSGPSTGLILELNLQYDYYEKSTEAKLAQEL</sequence>
<reference evidence="13" key="1">
    <citation type="submission" date="2020-08" db="EMBL/GenBank/DDBJ databases">
        <title>Multicomponent nature underlies the extraordinary mechanical properties of spider dragline silk.</title>
        <authorList>
            <person name="Kono N."/>
            <person name="Nakamura H."/>
            <person name="Mori M."/>
            <person name="Yoshida Y."/>
            <person name="Ohtoshi R."/>
            <person name="Malay A.D."/>
            <person name="Moran D.A.P."/>
            <person name="Tomita M."/>
            <person name="Numata K."/>
            <person name="Arakawa K."/>
        </authorList>
    </citation>
    <scope>NUCLEOTIDE SEQUENCE</scope>
</reference>
<keyword evidence="6" id="KW-1133">Transmembrane helix</keyword>
<evidence type="ECO:0000256" key="3">
    <source>
        <dbReference type="ARBA" id="ARBA00022448"/>
    </source>
</evidence>
<keyword evidence="4 12" id="KW-0894">Sodium channel</keyword>
<comment type="caution">
    <text evidence="13">The sequence shown here is derived from an EMBL/GenBank/DDBJ whole genome shotgun (WGS) entry which is preliminary data.</text>
</comment>
<keyword evidence="7" id="KW-0915">Sodium</keyword>
<protein>
    <submittedName>
        <fullName evidence="13">Acid-sensing ion channel 1</fullName>
    </submittedName>
</protein>
<organism evidence="13 14">
    <name type="scientific">Trichonephila inaurata madagascariensis</name>
    <dbReference type="NCBI Taxonomy" id="2747483"/>
    <lineage>
        <taxon>Eukaryota</taxon>
        <taxon>Metazoa</taxon>
        <taxon>Ecdysozoa</taxon>
        <taxon>Arthropoda</taxon>
        <taxon>Chelicerata</taxon>
        <taxon>Arachnida</taxon>
        <taxon>Araneae</taxon>
        <taxon>Araneomorphae</taxon>
        <taxon>Entelegynae</taxon>
        <taxon>Araneoidea</taxon>
        <taxon>Nephilidae</taxon>
        <taxon>Trichonephila</taxon>
        <taxon>Trichonephila inaurata</taxon>
    </lineage>
</organism>
<gene>
    <name evidence="13" type="primary">ASIC1</name>
    <name evidence="13" type="ORF">TNIN_227751</name>
</gene>
<keyword evidence="8 12" id="KW-0406">Ion transport</keyword>
<accession>A0A8X7BYF5</accession>
<evidence type="ECO:0000256" key="6">
    <source>
        <dbReference type="ARBA" id="ARBA00022989"/>
    </source>
</evidence>
<proteinExistence type="inferred from homology"/>
<dbReference type="OrthoDB" id="6433010at2759"/>
<evidence type="ECO:0000313" key="13">
    <source>
        <dbReference type="EMBL" id="GFY49801.1"/>
    </source>
</evidence>
<evidence type="ECO:0000256" key="8">
    <source>
        <dbReference type="ARBA" id="ARBA00023065"/>
    </source>
</evidence>
<evidence type="ECO:0000256" key="2">
    <source>
        <dbReference type="ARBA" id="ARBA00007193"/>
    </source>
</evidence>
<dbReference type="PRINTS" id="PR01078">
    <property type="entry name" value="AMINACHANNEL"/>
</dbReference>
<keyword evidence="3 12" id="KW-0813">Transport</keyword>
<dbReference type="PANTHER" id="PTHR11690">
    <property type="entry name" value="AMILORIDE-SENSITIVE SODIUM CHANNEL-RELATED"/>
    <property type="match status" value="1"/>
</dbReference>
<comment type="subcellular location">
    <subcellularLocation>
        <location evidence="1">Membrane</location>
        <topology evidence="1">Multi-pass membrane protein</topology>
    </subcellularLocation>
</comment>
<dbReference type="Pfam" id="PF00858">
    <property type="entry name" value="ASC"/>
    <property type="match status" value="1"/>
</dbReference>
<dbReference type="InterPro" id="IPR001873">
    <property type="entry name" value="ENaC"/>
</dbReference>
<keyword evidence="14" id="KW-1185">Reference proteome</keyword>
<keyword evidence="9" id="KW-0472">Membrane</keyword>
<dbReference type="Proteomes" id="UP000886998">
    <property type="component" value="Unassembled WGS sequence"/>
</dbReference>
<evidence type="ECO:0000256" key="11">
    <source>
        <dbReference type="ARBA" id="ARBA00023303"/>
    </source>
</evidence>
<evidence type="ECO:0000313" key="14">
    <source>
        <dbReference type="Proteomes" id="UP000886998"/>
    </source>
</evidence>
<evidence type="ECO:0000256" key="10">
    <source>
        <dbReference type="ARBA" id="ARBA00023201"/>
    </source>
</evidence>
<keyword evidence="10 12" id="KW-0739">Sodium transport</keyword>
<evidence type="ECO:0000256" key="1">
    <source>
        <dbReference type="ARBA" id="ARBA00004141"/>
    </source>
</evidence>
<dbReference type="EMBL" id="BMAV01007172">
    <property type="protein sequence ID" value="GFY49801.1"/>
    <property type="molecule type" value="Genomic_DNA"/>
</dbReference>
<evidence type="ECO:0000256" key="9">
    <source>
        <dbReference type="ARBA" id="ARBA00023136"/>
    </source>
</evidence>
<keyword evidence="5 12" id="KW-0812">Transmembrane</keyword>
<comment type="similarity">
    <text evidence="2 12">Belongs to the amiloride-sensitive sodium channel (TC 1.A.6) family.</text>
</comment>
<dbReference type="AlphaFoldDB" id="A0A8X7BYF5"/>
<keyword evidence="11 12" id="KW-0407">Ion channel</keyword>